<protein>
    <recommendedName>
        <fullName evidence="4">PE-PGRS family protein</fullName>
    </recommendedName>
</protein>
<evidence type="ECO:0000313" key="3">
    <source>
        <dbReference type="Proteomes" id="UP000550501"/>
    </source>
</evidence>
<keyword evidence="3" id="KW-1185">Reference proteome</keyword>
<name>A0A839Q0I9_MYCIR</name>
<dbReference type="AlphaFoldDB" id="A0A839Q0I9"/>
<sequence length="472" mass="48190">MQSAVHVEQKRRFWSPSTAPSGGEGKLMVASIALAGATVLSVPVAVDPAVPALHAVAEHAVELSAFQNPFTAWQNVISTGATNLRDRTEDIFTRGIPALIASGPGLQADINDVVRNLLTDPAAGRALMEAIPGFAEVVRSAIANTPAAIKGQLDLFPVAWEEATAKLEAGDIFGFVHRLDVYAVYALRAFTPIRTIFTIPGNVAAALGSPDLKRVLDGILTGRVVSGYAESALAPAVGALFAATEVFESVVDAVKAGDFETLVSELINAPAKVTGAFFNGIQLKYFPDEPQYFMPGLLSAGGPIDRFLVGIPEALKALVNPAPANPTAGALSKVSSSDIAASGQLVTLSLDSGDAQTSTGDDKASLGAEPAEGTPAVIPAADSEDDAAVIPAVEGSEDDATVIPAVEGSEDDTVVDEPADTVTDDDSTEATDESSTDEGSDDSAADDGSADTAADADNDGSDKSGDTGGGDE</sequence>
<feature type="compositionally biased region" description="Acidic residues" evidence="1">
    <location>
        <begin position="408"/>
        <end position="459"/>
    </location>
</feature>
<dbReference type="RefSeq" id="WP_183466986.1">
    <property type="nucleotide sequence ID" value="NZ_JACHVU010000002.1"/>
</dbReference>
<gene>
    <name evidence="2" type="ORF">FHR72_001183</name>
</gene>
<comment type="caution">
    <text evidence="2">The sequence shown here is derived from an EMBL/GenBank/DDBJ whole genome shotgun (WGS) entry which is preliminary data.</text>
</comment>
<feature type="region of interest" description="Disordered" evidence="1">
    <location>
        <begin position="351"/>
        <end position="472"/>
    </location>
</feature>
<evidence type="ECO:0000256" key="1">
    <source>
        <dbReference type="SAM" id="MobiDB-lite"/>
    </source>
</evidence>
<evidence type="ECO:0008006" key="4">
    <source>
        <dbReference type="Google" id="ProtNLM"/>
    </source>
</evidence>
<proteinExistence type="predicted"/>
<accession>A0A839Q0I9</accession>
<evidence type="ECO:0000313" key="2">
    <source>
        <dbReference type="EMBL" id="MBB2989720.1"/>
    </source>
</evidence>
<dbReference type="Proteomes" id="UP000550501">
    <property type="component" value="Unassembled WGS sequence"/>
</dbReference>
<reference evidence="2 3" key="1">
    <citation type="submission" date="2020-08" db="EMBL/GenBank/DDBJ databases">
        <title>The Agave Microbiome: Exploring the role of microbial communities in plant adaptations to desert environments.</title>
        <authorList>
            <person name="Partida-Martinez L.P."/>
        </authorList>
    </citation>
    <scope>NUCLEOTIDE SEQUENCE [LARGE SCALE GENOMIC DNA]</scope>
    <source>
        <strain evidence="2 3">AT2.18</strain>
    </source>
</reference>
<dbReference type="EMBL" id="JACHVU010000002">
    <property type="protein sequence ID" value="MBB2989720.1"/>
    <property type="molecule type" value="Genomic_DNA"/>
</dbReference>
<organism evidence="2 3">
    <name type="scientific">Mycolicibacterium iranicum</name>
    <name type="common">Mycobacterium iranicum</name>
    <dbReference type="NCBI Taxonomy" id="912594"/>
    <lineage>
        <taxon>Bacteria</taxon>
        <taxon>Bacillati</taxon>
        <taxon>Actinomycetota</taxon>
        <taxon>Actinomycetes</taxon>
        <taxon>Mycobacteriales</taxon>
        <taxon>Mycobacteriaceae</taxon>
        <taxon>Mycolicibacterium</taxon>
    </lineage>
</organism>